<organism evidence="6 7">
    <name type="scientific">Thermodesulfovibrio yellowstonii (strain ATCC 51303 / DSM 11347 / YP87)</name>
    <dbReference type="NCBI Taxonomy" id="289376"/>
    <lineage>
        <taxon>Bacteria</taxon>
        <taxon>Pseudomonadati</taxon>
        <taxon>Nitrospirota</taxon>
        <taxon>Thermodesulfovibrionia</taxon>
        <taxon>Thermodesulfovibrionales</taxon>
        <taxon>Thermodesulfovibrionaceae</taxon>
        <taxon>Thermodesulfovibrio</taxon>
    </lineage>
</organism>
<dbReference type="GO" id="GO:0110001">
    <property type="term" value="C:toxin-antitoxin complex"/>
    <property type="evidence" value="ECO:0007669"/>
    <property type="project" value="InterPro"/>
</dbReference>
<dbReference type="STRING" id="289376.THEYE_A0688"/>
<dbReference type="RefSeq" id="WP_012545111.1">
    <property type="nucleotide sequence ID" value="NC_011296.1"/>
</dbReference>
<dbReference type="HOGENOM" id="CLU_142825_3_3_0"/>
<dbReference type="AlphaFoldDB" id="B5YJW5"/>
<dbReference type="KEGG" id="tye:THEYE_A0688"/>
<keyword evidence="3" id="KW-0540">Nuclease</keyword>
<dbReference type="EnsemblBacteria" id="ACI20374">
    <property type="protein sequence ID" value="ACI20374"/>
    <property type="gene ID" value="THEYE_A0688"/>
</dbReference>
<reference evidence="7" key="1">
    <citation type="submission" date="2008-08" db="EMBL/GenBank/DDBJ databases">
        <title>The complete genome sequence of Thermodesulfovibrio yellowstonii strain ATCC 51303 / DSM 11347 / YP87.</title>
        <authorList>
            <person name="Dodson R.J."/>
            <person name="Durkin A.S."/>
            <person name="Wu M."/>
            <person name="Eisen J."/>
            <person name="Sutton G."/>
        </authorList>
    </citation>
    <scope>NUCLEOTIDE SEQUENCE [LARGE SCALE GENOMIC DNA]</scope>
    <source>
        <strain evidence="7">ATCC 51303 / DSM 11347 / YP87</strain>
    </source>
</reference>
<dbReference type="InParanoid" id="B5YJW5"/>
<dbReference type="GO" id="GO:0000166">
    <property type="term" value="F:nucleotide binding"/>
    <property type="evidence" value="ECO:0007669"/>
    <property type="project" value="UniProtKB-KW"/>
</dbReference>
<dbReference type="InterPro" id="IPR051813">
    <property type="entry name" value="HepT_RNase_toxin"/>
</dbReference>
<keyword evidence="2" id="KW-1277">Toxin-antitoxin system</keyword>
<evidence type="ECO:0000256" key="1">
    <source>
        <dbReference type="ARBA" id="ARBA00022553"/>
    </source>
</evidence>
<dbReference type="GO" id="GO:0004540">
    <property type="term" value="F:RNA nuclease activity"/>
    <property type="evidence" value="ECO:0007669"/>
    <property type="project" value="InterPro"/>
</dbReference>
<evidence type="ECO:0000256" key="2">
    <source>
        <dbReference type="ARBA" id="ARBA00022649"/>
    </source>
</evidence>
<dbReference type="EMBL" id="CP001147">
    <property type="protein sequence ID" value="ACI20374.1"/>
    <property type="molecule type" value="Genomic_DNA"/>
</dbReference>
<dbReference type="InterPro" id="IPR008201">
    <property type="entry name" value="HepT-like"/>
</dbReference>
<gene>
    <name evidence="6" type="ordered locus">THEYE_A0688</name>
</gene>
<evidence type="ECO:0000256" key="3">
    <source>
        <dbReference type="ARBA" id="ARBA00022722"/>
    </source>
</evidence>
<sequence length="110" mass="13183">MRKENELFIRDILTAINLIENFIQDIDFKRFIEDEKTKSAILWQIHIIGESTKKLSKDLTENSKEIPWKYMAKMRDKIAHFYFGIDYEIVWDVIKNKLPIIKPLIEGLLK</sequence>
<evidence type="ECO:0000256" key="4">
    <source>
        <dbReference type="ARBA" id="ARBA00022741"/>
    </source>
</evidence>
<keyword evidence="5" id="KW-0378">Hydrolase</keyword>
<dbReference type="Pfam" id="PF01934">
    <property type="entry name" value="HepT-like"/>
    <property type="match status" value="1"/>
</dbReference>
<evidence type="ECO:0000256" key="5">
    <source>
        <dbReference type="ARBA" id="ARBA00022801"/>
    </source>
</evidence>
<reference evidence="6 7" key="2">
    <citation type="journal article" date="2015" name="Genome Announc.">
        <title>Genome Sequence of the Sulfate-Reducing Thermophilic Bacterium Thermodesulfovibrio yellowstonii Strain DSM 11347T (Phylum Nitrospirae).</title>
        <authorList>
            <person name="Bhatnagar S."/>
            <person name="Badger J.H."/>
            <person name="Madupu R."/>
            <person name="Khouri H.M."/>
            <person name="O'Connor E.M."/>
            <person name="Robb F.T."/>
            <person name="Ward N.L."/>
            <person name="Eisen J.A."/>
        </authorList>
    </citation>
    <scope>NUCLEOTIDE SEQUENCE [LARGE SCALE GENOMIC DNA]</scope>
    <source>
        <strain evidence="7">ATCC 51303 / DSM 11347 / YP87</strain>
    </source>
</reference>
<evidence type="ECO:0000313" key="7">
    <source>
        <dbReference type="Proteomes" id="UP000000718"/>
    </source>
</evidence>
<proteinExistence type="predicted"/>
<evidence type="ECO:0000313" key="6">
    <source>
        <dbReference type="EMBL" id="ACI20374.1"/>
    </source>
</evidence>
<keyword evidence="1" id="KW-0597">Phosphoprotein</keyword>
<name>B5YJW5_THEYD</name>
<dbReference type="OrthoDB" id="955324at2"/>
<accession>B5YJW5</accession>
<protein>
    <submittedName>
        <fullName evidence="6">Nucleotidyltransferase</fullName>
    </submittedName>
</protein>
<dbReference type="Proteomes" id="UP000000718">
    <property type="component" value="Chromosome"/>
</dbReference>
<keyword evidence="4" id="KW-0547">Nucleotide-binding</keyword>
<dbReference type="GO" id="GO:0016787">
    <property type="term" value="F:hydrolase activity"/>
    <property type="evidence" value="ECO:0007669"/>
    <property type="project" value="UniProtKB-KW"/>
</dbReference>
<dbReference type="PANTHER" id="PTHR34139">
    <property type="entry name" value="UPF0331 PROTEIN MJ0127"/>
    <property type="match status" value="1"/>
</dbReference>
<dbReference type="eggNOG" id="COG2361">
    <property type="taxonomic scope" value="Bacteria"/>
</dbReference>
<dbReference type="PANTHER" id="PTHR34139:SF1">
    <property type="entry name" value="RNASE MJ1380-RELATED"/>
    <property type="match status" value="1"/>
</dbReference>
<keyword evidence="7" id="KW-1185">Reference proteome</keyword>
<dbReference type="PATRIC" id="fig|289376.4.peg.681"/>